<evidence type="ECO:0000313" key="2">
    <source>
        <dbReference type="Proteomes" id="UP000198882"/>
    </source>
</evidence>
<gene>
    <name evidence="1" type="ORF">SAMN04515672_1820</name>
</gene>
<name>A0A1G8XMH2_9EURY</name>
<keyword evidence="1" id="KW-0456">Lyase</keyword>
<evidence type="ECO:0000313" key="1">
    <source>
        <dbReference type="EMBL" id="SDJ91657.1"/>
    </source>
</evidence>
<accession>A0A1G8XMH2</accession>
<dbReference type="STRING" id="1095776.SAMN04515672_1820"/>
<keyword evidence="2" id="KW-1185">Reference proteome</keyword>
<dbReference type="InterPro" id="IPR028978">
    <property type="entry name" value="Chorismate_lyase_/UTRA_dom_sf"/>
</dbReference>
<dbReference type="Pfam" id="PF01947">
    <property type="entry name" value="Rv2949c-like"/>
    <property type="match status" value="1"/>
</dbReference>
<protein>
    <submittedName>
        <fullName evidence="1">4-hydroxybenzoate synthetase (Chorismate-pyruvate lyase)</fullName>
    </submittedName>
</protein>
<reference evidence="2" key="1">
    <citation type="submission" date="2016-10" db="EMBL/GenBank/DDBJ databases">
        <authorList>
            <person name="Varghese N."/>
            <person name="Submissions S."/>
        </authorList>
    </citation>
    <scope>NUCLEOTIDE SEQUENCE [LARGE SCALE GENOMIC DNA]</scope>
    <source>
        <strain evidence="2">B4,CECT 8067,JCM 17497</strain>
    </source>
</reference>
<proteinExistence type="predicted"/>
<dbReference type="Gene3D" id="3.40.1410.10">
    <property type="entry name" value="Chorismate lyase-like"/>
    <property type="match status" value="1"/>
</dbReference>
<organism evidence="1 2">
    <name type="scientific">Natronorubrum texcoconense</name>
    <dbReference type="NCBI Taxonomy" id="1095776"/>
    <lineage>
        <taxon>Archaea</taxon>
        <taxon>Methanobacteriati</taxon>
        <taxon>Methanobacteriota</taxon>
        <taxon>Stenosarchaea group</taxon>
        <taxon>Halobacteria</taxon>
        <taxon>Halobacteriales</taxon>
        <taxon>Natrialbaceae</taxon>
        <taxon>Natronorubrum</taxon>
    </lineage>
</organism>
<keyword evidence="1" id="KW-0670">Pyruvate</keyword>
<dbReference type="AlphaFoldDB" id="A0A1G8XMH2"/>
<dbReference type="EMBL" id="FNFE01000002">
    <property type="protein sequence ID" value="SDJ91657.1"/>
    <property type="molecule type" value="Genomic_DNA"/>
</dbReference>
<sequence length="202" mass="22656">MKARITKRGAAVPDIETLTPMSDELRVPQPTDESIRSMLVTLERDADLTLSPIERLFLATDGTVTHMLEALTRGDVSVSILDRAVADNRLFRTVALVPDAERNPLVWARSTVRLSPLADTVADELVDGEIGIGDVLREECTETRREIVEMNVHSTADRFPSFVESDAACLLERTYQIYAADTRIMTITEYFPKDRLSTYRTP</sequence>
<dbReference type="SUPFAM" id="SSF64288">
    <property type="entry name" value="Chorismate lyase-like"/>
    <property type="match status" value="1"/>
</dbReference>
<dbReference type="Proteomes" id="UP000198882">
    <property type="component" value="Unassembled WGS sequence"/>
</dbReference>
<dbReference type="InterPro" id="IPR002800">
    <property type="entry name" value="Rv2949c-like"/>
</dbReference>
<dbReference type="GO" id="GO:0016829">
    <property type="term" value="F:lyase activity"/>
    <property type="evidence" value="ECO:0007669"/>
    <property type="project" value="UniProtKB-KW"/>
</dbReference>